<evidence type="ECO:0000256" key="1">
    <source>
        <dbReference type="SAM" id="MobiDB-lite"/>
    </source>
</evidence>
<name>A0ABR9KR72_9ACTN</name>
<dbReference type="Proteomes" id="UP000661607">
    <property type="component" value="Unassembled WGS sequence"/>
</dbReference>
<gene>
    <name evidence="2" type="ORF">H4W81_007307</name>
</gene>
<sequence>MSHTGAQPVPPGGAVLSDEKVLADGKVTHEKDVTSEDRVRPQTVVQTQVETEDALHADVVGDAVLTEGATDRVAGPPSGQVPEEELPRFEDGPRGPSLSQDAAAYLRLLQKLYTSRGKGVSWRSAPLAPVYHRMKELIKRVKTMIAEIAEFEERKAPLHRYFADTLVDDLNALYALIVHFARRLEHDTWRDDPTEEELILHLFRMKSGTRYLSGDGDLGHTPPTSMVTQCRVGGKTFRHKGLPILVIKLEHLPPAIVMTILEIRNRRGVSGVVYEGKDRDTEPKTAGGLRSWHQNELGLLPPPPKGDPTGWARPRGRSYHDFWTADSVEGLAGRQKDKNLKIGETGLYELTVVGTRSADIRLLYDYARDRFFLTFHYKIILAPDNTTTRPKTKQLSVAAEELKLPTEGEKWTSGLFLVDLPLDSPCVSALASNEEEKEKEDEKPSAKPFPRMLVGPKLAKGSVSLQVPKALWDQAIKAFNQFQEVQDPPRPRLRPGNEESEMIVYNYVTKTFFDFHLTCICDKKRQNIKRIHLAVRLTGCHTSVIYWWYALSWTETPPEVKKIMELWEQKKQPAKGRQIDLGKVAWHLEGEPNGHGVAELTSFWERIEPYEPLLDGTALLDRLLEELLSKARHVEVVTSQSEEDKGKVFFRLHQ</sequence>
<accession>A0ABR9KR72</accession>
<comment type="caution">
    <text evidence="2">The sequence shown here is derived from an EMBL/GenBank/DDBJ whole genome shotgun (WGS) entry which is preliminary data.</text>
</comment>
<reference evidence="2 3" key="1">
    <citation type="submission" date="2020-10" db="EMBL/GenBank/DDBJ databases">
        <title>Sequencing the genomes of 1000 actinobacteria strains.</title>
        <authorList>
            <person name="Klenk H.-P."/>
        </authorList>
    </citation>
    <scope>NUCLEOTIDE SEQUENCE [LARGE SCALE GENOMIC DNA]</scope>
    <source>
        <strain evidence="2 3">DSM 43748</strain>
    </source>
</reference>
<organism evidence="2 3">
    <name type="scientific">Nonomuraea africana</name>
    <dbReference type="NCBI Taxonomy" id="46171"/>
    <lineage>
        <taxon>Bacteria</taxon>
        <taxon>Bacillati</taxon>
        <taxon>Actinomycetota</taxon>
        <taxon>Actinomycetes</taxon>
        <taxon>Streptosporangiales</taxon>
        <taxon>Streptosporangiaceae</taxon>
        <taxon>Nonomuraea</taxon>
    </lineage>
</organism>
<dbReference type="EMBL" id="JADBEF010000001">
    <property type="protein sequence ID" value="MBE1564528.1"/>
    <property type="molecule type" value="Genomic_DNA"/>
</dbReference>
<feature type="region of interest" description="Disordered" evidence="1">
    <location>
        <begin position="67"/>
        <end position="95"/>
    </location>
</feature>
<evidence type="ECO:0000313" key="3">
    <source>
        <dbReference type="Proteomes" id="UP000661607"/>
    </source>
</evidence>
<protein>
    <submittedName>
        <fullName evidence="2">Uncharacterized protein</fullName>
    </submittedName>
</protein>
<dbReference type="RefSeq" id="WP_192778890.1">
    <property type="nucleotide sequence ID" value="NZ_BAAASY010000031.1"/>
</dbReference>
<proteinExistence type="predicted"/>
<keyword evidence="3" id="KW-1185">Reference proteome</keyword>
<evidence type="ECO:0000313" key="2">
    <source>
        <dbReference type="EMBL" id="MBE1564528.1"/>
    </source>
</evidence>
<feature type="region of interest" description="Disordered" evidence="1">
    <location>
        <begin position="1"/>
        <end position="21"/>
    </location>
</feature>